<organism evidence="1 2">
    <name type="scientific">Vibrio parahaemolyticus</name>
    <dbReference type="NCBI Taxonomy" id="670"/>
    <lineage>
        <taxon>Bacteria</taxon>
        <taxon>Pseudomonadati</taxon>
        <taxon>Pseudomonadota</taxon>
        <taxon>Gammaproteobacteria</taxon>
        <taxon>Vibrionales</taxon>
        <taxon>Vibrionaceae</taxon>
        <taxon>Vibrio</taxon>
    </lineage>
</organism>
<protein>
    <recommendedName>
        <fullName evidence="3">Nucleotidyltransferase</fullName>
    </recommendedName>
</protein>
<proteinExistence type="predicted"/>
<dbReference type="AlphaFoldDB" id="A0AA46UGP7"/>
<accession>A0AA46UGP7</accession>
<dbReference type="RefSeq" id="WP_228087021.1">
    <property type="nucleotide sequence ID" value="NZ_CP097355.1"/>
</dbReference>
<dbReference type="InterPro" id="IPR043519">
    <property type="entry name" value="NT_sf"/>
</dbReference>
<reference evidence="1" key="1">
    <citation type="submission" date="2022-05" db="EMBL/GenBank/DDBJ databases">
        <title>Megaplasmid of Vibrio parahaemolyticus.</title>
        <authorList>
            <person name="Strauch E."/>
            <person name="Borowiak M."/>
        </authorList>
    </citation>
    <scope>NUCLEOTIDE SEQUENCE</scope>
    <source>
        <strain evidence="1">16-VB00198</strain>
    </source>
</reference>
<dbReference type="Gene3D" id="3.30.460.10">
    <property type="entry name" value="Beta Polymerase, domain 2"/>
    <property type="match status" value="1"/>
</dbReference>
<dbReference type="Proteomes" id="UP001163036">
    <property type="component" value="Chromosome 1"/>
</dbReference>
<evidence type="ECO:0008006" key="3">
    <source>
        <dbReference type="Google" id="ProtNLM"/>
    </source>
</evidence>
<evidence type="ECO:0000313" key="1">
    <source>
        <dbReference type="EMBL" id="UYV25245.1"/>
    </source>
</evidence>
<evidence type="ECO:0000313" key="2">
    <source>
        <dbReference type="Proteomes" id="UP001163036"/>
    </source>
</evidence>
<dbReference type="EMBL" id="CP097355">
    <property type="protein sequence ID" value="UYV25245.1"/>
    <property type="molecule type" value="Genomic_DNA"/>
</dbReference>
<name>A0AA46UGP7_VIBPH</name>
<sequence>MSADQQLRNVIAKYDVDSSIADKYKTFFEPYVQDWANGCLCDFKISGSVRKGTAVSNGTDVDLFISLKSNTKNSLSELYNSLFDYMKGKNFDVRKQNVSIGVNYNSYQIDLVPSKRQSQYGNDHSLYVSKKNTWTKTNIETHISKVANSGRLEEIKLAKIWRNNNGLDFPSFYLELMVIDALHNYQKGNLASNFWRVLNYISANVKTKVYMDPSNTNNCISDQIPLSTKDKIARQAADSVSKQYWNQIVS</sequence>
<dbReference type="SUPFAM" id="SSF81301">
    <property type="entry name" value="Nucleotidyltransferase"/>
    <property type="match status" value="1"/>
</dbReference>
<gene>
    <name evidence="1" type="ORF">M5598_09175</name>
</gene>